<protein>
    <recommendedName>
        <fullName evidence="4">Small-conductance mechanosensitive ion channel</fullName>
    </recommendedName>
</protein>
<dbReference type="Pfam" id="PF05552">
    <property type="entry name" value="MS_channel_1st_1"/>
    <property type="match status" value="2"/>
</dbReference>
<sequence>MTSMIDIVNSVIFTTFNRVIDYLPNFFGGLAILIFGIFLATLLKKVLVTFFNFIRLDDLFQKTKLITKQEVKIWLEVLTEIIRWSVIILFLTPTLEVWYFSRATVVISQFILYLPNIIVAVIISFVGLIASNLGYDIVKHSVKTIGATSANTLSVFTKWLILFFTILVVLNQLGVAQDLVRILFTGIVAMVALAGGLAFGLGGREIAKDMLGELKKKFK</sequence>
<evidence type="ECO:0000256" key="1">
    <source>
        <dbReference type="SAM" id="Phobius"/>
    </source>
</evidence>
<organism evidence="2 3">
    <name type="scientific">Candidatus Roizmanbacteria bacterium RIFCSPHIGHO2_01_FULL_39_8</name>
    <dbReference type="NCBI Taxonomy" id="1802033"/>
    <lineage>
        <taxon>Bacteria</taxon>
        <taxon>Candidatus Roizmaniibacteriota</taxon>
    </lineage>
</organism>
<keyword evidence="1" id="KW-0472">Membrane</keyword>
<dbReference type="InterPro" id="IPR008910">
    <property type="entry name" value="MSC_TM_helix"/>
</dbReference>
<gene>
    <name evidence="2" type="ORF">A2866_03300</name>
</gene>
<dbReference type="AlphaFoldDB" id="A0A1F7GSL0"/>
<proteinExistence type="predicted"/>
<feature type="transmembrane region" description="Helical" evidence="1">
    <location>
        <begin position="73"/>
        <end position="91"/>
    </location>
</feature>
<comment type="caution">
    <text evidence="2">The sequence shown here is derived from an EMBL/GenBank/DDBJ whole genome shotgun (WGS) entry which is preliminary data.</text>
</comment>
<keyword evidence="1" id="KW-1133">Transmembrane helix</keyword>
<dbReference type="EMBL" id="MFZI01000007">
    <property type="protein sequence ID" value="OGK22119.1"/>
    <property type="molecule type" value="Genomic_DNA"/>
</dbReference>
<keyword evidence="1" id="KW-0812">Transmembrane</keyword>
<feature type="transmembrane region" description="Helical" evidence="1">
    <location>
        <begin position="179"/>
        <end position="201"/>
    </location>
</feature>
<evidence type="ECO:0000313" key="2">
    <source>
        <dbReference type="EMBL" id="OGK22119.1"/>
    </source>
</evidence>
<feature type="transmembrane region" description="Helical" evidence="1">
    <location>
        <begin position="155"/>
        <end position="173"/>
    </location>
</feature>
<feature type="transmembrane region" description="Helical" evidence="1">
    <location>
        <begin position="26"/>
        <end position="53"/>
    </location>
</feature>
<dbReference type="Proteomes" id="UP000177026">
    <property type="component" value="Unassembled WGS sequence"/>
</dbReference>
<name>A0A1F7GSL0_9BACT</name>
<evidence type="ECO:0008006" key="4">
    <source>
        <dbReference type="Google" id="ProtNLM"/>
    </source>
</evidence>
<feature type="transmembrane region" description="Helical" evidence="1">
    <location>
        <begin position="111"/>
        <end position="135"/>
    </location>
</feature>
<evidence type="ECO:0000313" key="3">
    <source>
        <dbReference type="Proteomes" id="UP000177026"/>
    </source>
</evidence>
<accession>A0A1F7GSL0</accession>
<reference evidence="2 3" key="1">
    <citation type="journal article" date="2016" name="Nat. Commun.">
        <title>Thousands of microbial genomes shed light on interconnected biogeochemical processes in an aquifer system.</title>
        <authorList>
            <person name="Anantharaman K."/>
            <person name="Brown C.T."/>
            <person name="Hug L.A."/>
            <person name="Sharon I."/>
            <person name="Castelle C.J."/>
            <person name="Probst A.J."/>
            <person name="Thomas B.C."/>
            <person name="Singh A."/>
            <person name="Wilkins M.J."/>
            <person name="Karaoz U."/>
            <person name="Brodie E.L."/>
            <person name="Williams K.H."/>
            <person name="Hubbard S.S."/>
            <person name="Banfield J.F."/>
        </authorList>
    </citation>
    <scope>NUCLEOTIDE SEQUENCE [LARGE SCALE GENOMIC DNA]</scope>
</reference>
<dbReference type="Gene3D" id="1.10.287.1260">
    <property type="match status" value="1"/>
</dbReference>